<comment type="caution">
    <text evidence="3">The sequence shown here is derived from an EMBL/GenBank/DDBJ whole genome shotgun (WGS) entry which is preliminary data.</text>
</comment>
<keyword evidence="1" id="KW-0732">Signal</keyword>
<organism evidence="3 4">
    <name type="scientific">Pelatocladus maniniholoensis HA4357-MV3</name>
    <dbReference type="NCBI Taxonomy" id="1117104"/>
    <lineage>
        <taxon>Bacteria</taxon>
        <taxon>Bacillati</taxon>
        <taxon>Cyanobacteriota</taxon>
        <taxon>Cyanophyceae</taxon>
        <taxon>Nostocales</taxon>
        <taxon>Nostocaceae</taxon>
        <taxon>Pelatocladus</taxon>
    </lineage>
</organism>
<evidence type="ECO:0000313" key="3">
    <source>
        <dbReference type="EMBL" id="MBW4434064.1"/>
    </source>
</evidence>
<name>A0A9E3HC84_9NOST</name>
<gene>
    <name evidence="3" type="ORF">KME28_20705</name>
</gene>
<sequence length="289" mass="32120">MKNKTLFPIALTAILLVVFSFTINNNWDISNFVISNQAQQEIKISGYSSVYPALKVLASAYEAKNPTTTISILTPTKSEATISGVKDGLLDIGTLSRELKIEEKEGKIEYYLLAKDALLIATHPSVTDIMNLTTEQLKGIYSGKIKNWKELGGFDAKIVVLDRTENEPAKYLLRKYYLGQDLKVSSEAIVLRNEDEVIAAIQNIPYSIGAFSFAYAISNNLPVNRLSLNGVEPSIKNIKNNKYQMLRQIGITIKKLPAKPVQEFVNFATSKVGKEELAKYSFVASTEKL</sequence>
<reference evidence="3" key="2">
    <citation type="journal article" date="2022" name="Microbiol. Resour. Announc.">
        <title>Metagenome Sequencing to Explore Phylogenomics of Terrestrial Cyanobacteria.</title>
        <authorList>
            <person name="Ward R.D."/>
            <person name="Stajich J.E."/>
            <person name="Johansen J.R."/>
            <person name="Huntemann M."/>
            <person name="Clum A."/>
            <person name="Foster B."/>
            <person name="Foster B."/>
            <person name="Roux S."/>
            <person name="Palaniappan K."/>
            <person name="Varghese N."/>
            <person name="Mukherjee S."/>
            <person name="Reddy T.B.K."/>
            <person name="Daum C."/>
            <person name="Copeland A."/>
            <person name="Chen I.A."/>
            <person name="Ivanova N.N."/>
            <person name="Kyrpides N.C."/>
            <person name="Shapiro N."/>
            <person name="Eloe-Fadrosh E.A."/>
            <person name="Pietrasiak N."/>
        </authorList>
    </citation>
    <scope>NUCLEOTIDE SEQUENCE</scope>
    <source>
        <strain evidence="3">HA4357-MV3</strain>
    </source>
</reference>
<dbReference type="PANTHER" id="PTHR30570:SF1">
    <property type="entry name" value="PHOSPHATE-BINDING PROTEIN PSTS"/>
    <property type="match status" value="1"/>
</dbReference>
<dbReference type="EMBL" id="JAHHHW010000119">
    <property type="protein sequence ID" value="MBW4434064.1"/>
    <property type="molecule type" value="Genomic_DNA"/>
</dbReference>
<feature type="domain" description="PBP" evidence="2">
    <location>
        <begin position="35"/>
        <end position="271"/>
    </location>
</feature>
<dbReference type="Pfam" id="PF12849">
    <property type="entry name" value="PBP_like_2"/>
    <property type="match status" value="1"/>
</dbReference>
<proteinExistence type="predicted"/>
<evidence type="ECO:0000256" key="1">
    <source>
        <dbReference type="ARBA" id="ARBA00022729"/>
    </source>
</evidence>
<dbReference type="InterPro" id="IPR024370">
    <property type="entry name" value="PBP_domain"/>
</dbReference>
<reference evidence="3" key="1">
    <citation type="submission" date="2021-05" db="EMBL/GenBank/DDBJ databases">
        <authorList>
            <person name="Pietrasiak N."/>
            <person name="Ward R."/>
            <person name="Stajich J.E."/>
            <person name="Kurbessoian T."/>
        </authorList>
    </citation>
    <scope>NUCLEOTIDE SEQUENCE</scope>
    <source>
        <strain evidence="3">HA4357-MV3</strain>
    </source>
</reference>
<evidence type="ECO:0000313" key="4">
    <source>
        <dbReference type="Proteomes" id="UP000813215"/>
    </source>
</evidence>
<dbReference type="InterPro" id="IPR050811">
    <property type="entry name" value="Phosphate_ABC_transporter"/>
</dbReference>
<dbReference type="PANTHER" id="PTHR30570">
    <property type="entry name" value="PERIPLASMIC PHOSPHATE BINDING COMPONENT OF PHOSPHATE ABC TRANSPORTER"/>
    <property type="match status" value="1"/>
</dbReference>
<dbReference type="Gene3D" id="3.40.190.10">
    <property type="entry name" value="Periplasmic binding protein-like II"/>
    <property type="match status" value="2"/>
</dbReference>
<evidence type="ECO:0000259" key="2">
    <source>
        <dbReference type="Pfam" id="PF12849"/>
    </source>
</evidence>
<dbReference type="AlphaFoldDB" id="A0A9E3HC84"/>
<dbReference type="Proteomes" id="UP000813215">
    <property type="component" value="Unassembled WGS sequence"/>
</dbReference>
<protein>
    <submittedName>
        <fullName evidence="3">Substrate-binding domain-containing protein</fullName>
    </submittedName>
</protein>
<dbReference type="SUPFAM" id="SSF53850">
    <property type="entry name" value="Periplasmic binding protein-like II"/>
    <property type="match status" value="1"/>
</dbReference>
<accession>A0A9E3HC84</accession>